<protein>
    <submittedName>
        <fullName evidence="2">Uncharacterized protein</fullName>
    </submittedName>
</protein>
<gene>
    <name evidence="2" type="ORF">V6N11_053723</name>
</gene>
<comment type="caution">
    <text evidence="2">The sequence shown here is derived from an EMBL/GenBank/DDBJ whole genome shotgun (WGS) entry which is preliminary data.</text>
</comment>
<feature type="region of interest" description="Disordered" evidence="1">
    <location>
        <begin position="1"/>
        <end position="106"/>
    </location>
</feature>
<reference evidence="2 3" key="1">
    <citation type="journal article" date="2024" name="G3 (Bethesda)">
        <title>Genome assembly of Hibiscus sabdariffa L. provides insights into metabolisms of medicinal natural products.</title>
        <authorList>
            <person name="Kim T."/>
        </authorList>
    </citation>
    <scope>NUCLEOTIDE SEQUENCE [LARGE SCALE GENOMIC DNA]</scope>
    <source>
        <strain evidence="2">TK-2024</strain>
        <tissue evidence="2">Old leaves</tissue>
    </source>
</reference>
<sequence>MSMLVETLAPPPPSLLPPPYQPSLVGILPKRFTPSRRASDRRCRGRNSSLKRRLVVKQSPSTAVSALSHPYPQTHPGDLSRPAGTSRRHQASLVGDSRAKTSPSSVAPSICSHLHVQTSAHTTMKLAVRLPI</sequence>
<dbReference type="EMBL" id="JBBPBN010000017">
    <property type="protein sequence ID" value="KAK9019195.1"/>
    <property type="molecule type" value="Genomic_DNA"/>
</dbReference>
<evidence type="ECO:0000256" key="1">
    <source>
        <dbReference type="SAM" id="MobiDB-lite"/>
    </source>
</evidence>
<dbReference type="Proteomes" id="UP001396334">
    <property type="component" value="Unassembled WGS sequence"/>
</dbReference>
<name>A0ABR2S1T1_9ROSI</name>
<accession>A0ABR2S1T1</accession>
<evidence type="ECO:0000313" key="2">
    <source>
        <dbReference type="EMBL" id="KAK9019195.1"/>
    </source>
</evidence>
<proteinExistence type="predicted"/>
<organism evidence="2 3">
    <name type="scientific">Hibiscus sabdariffa</name>
    <name type="common">roselle</name>
    <dbReference type="NCBI Taxonomy" id="183260"/>
    <lineage>
        <taxon>Eukaryota</taxon>
        <taxon>Viridiplantae</taxon>
        <taxon>Streptophyta</taxon>
        <taxon>Embryophyta</taxon>
        <taxon>Tracheophyta</taxon>
        <taxon>Spermatophyta</taxon>
        <taxon>Magnoliopsida</taxon>
        <taxon>eudicotyledons</taxon>
        <taxon>Gunneridae</taxon>
        <taxon>Pentapetalae</taxon>
        <taxon>rosids</taxon>
        <taxon>malvids</taxon>
        <taxon>Malvales</taxon>
        <taxon>Malvaceae</taxon>
        <taxon>Malvoideae</taxon>
        <taxon>Hibiscus</taxon>
    </lineage>
</organism>
<evidence type="ECO:0000313" key="3">
    <source>
        <dbReference type="Proteomes" id="UP001396334"/>
    </source>
</evidence>
<feature type="compositionally biased region" description="Basic residues" evidence="1">
    <location>
        <begin position="43"/>
        <end position="55"/>
    </location>
</feature>
<keyword evidence="3" id="KW-1185">Reference proteome</keyword>
<feature type="compositionally biased region" description="Pro residues" evidence="1">
    <location>
        <begin position="9"/>
        <end position="21"/>
    </location>
</feature>